<dbReference type="GO" id="GO:0004340">
    <property type="term" value="F:glucokinase activity"/>
    <property type="evidence" value="ECO:0007669"/>
    <property type="project" value="InterPro"/>
</dbReference>
<evidence type="ECO:0000313" key="4">
    <source>
        <dbReference type="EMBL" id="SEQ84486.1"/>
    </source>
</evidence>
<name>A0A1H9JCB8_9RHOB</name>
<evidence type="ECO:0000256" key="3">
    <source>
        <dbReference type="RuleBase" id="RU004046"/>
    </source>
</evidence>
<dbReference type="PANTHER" id="PTHR47690">
    <property type="entry name" value="GLUCOKINASE"/>
    <property type="match status" value="1"/>
</dbReference>
<evidence type="ECO:0000313" key="5">
    <source>
        <dbReference type="Proteomes" id="UP000198634"/>
    </source>
</evidence>
<dbReference type="SUPFAM" id="SSF53067">
    <property type="entry name" value="Actin-like ATPase domain"/>
    <property type="match status" value="1"/>
</dbReference>
<reference evidence="4 5" key="1">
    <citation type="submission" date="2016-10" db="EMBL/GenBank/DDBJ databases">
        <authorList>
            <person name="de Groot N.N."/>
        </authorList>
    </citation>
    <scope>NUCLEOTIDE SEQUENCE [LARGE SCALE GENOMIC DNA]</scope>
    <source>
        <strain evidence="4 5">DSM 22007</strain>
    </source>
</reference>
<dbReference type="InterPro" id="IPR050201">
    <property type="entry name" value="Bacterial_glucokinase"/>
</dbReference>
<dbReference type="Gene3D" id="3.40.367.20">
    <property type="match status" value="1"/>
</dbReference>
<dbReference type="PANTHER" id="PTHR47690:SF1">
    <property type="entry name" value="GLUCOKINASE"/>
    <property type="match status" value="1"/>
</dbReference>
<sequence>MTALVGDIGGTNTRLALAQDGHLLGNSMRVMANRDHADFSSMLTGYLRALDLSSVSAVCLGAAGPVQDGAVQLTNAPWRIESAAVTALTGASNTILLNDLQAMAHALHGLGGQDQHTILAGAKNVPTAAPRLIVAPGTGINAAVAHMTRTGVFVPPSESGHVALSAHDSIDLAFCDFARAELGHCPVEAALCGPGLERLYRFFGGKDAAKAPAILGNFETGQDLAATRAVDLFGRYLGRYCADLSLIHLPFGGIFLAGGVGRAIASILHRTGFATSFHRGGPYASIHKSITISEVTVPQLALLGCAQRLMQS</sequence>
<evidence type="ECO:0000256" key="1">
    <source>
        <dbReference type="ARBA" id="ARBA00022679"/>
    </source>
</evidence>
<dbReference type="InterPro" id="IPR043129">
    <property type="entry name" value="ATPase_NBD"/>
</dbReference>
<dbReference type="InterPro" id="IPR003836">
    <property type="entry name" value="Glucokinase"/>
</dbReference>
<comment type="similarity">
    <text evidence="3">Belongs to the bacterial glucokinase family.</text>
</comment>
<dbReference type="AlphaFoldDB" id="A0A1H9JCB8"/>
<keyword evidence="1" id="KW-0808">Transferase</keyword>
<dbReference type="GO" id="GO:0005524">
    <property type="term" value="F:ATP binding"/>
    <property type="evidence" value="ECO:0007669"/>
    <property type="project" value="InterPro"/>
</dbReference>
<keyword evidence="5" id="KW-1185">Reference proteome</keyword>
<dbReference type="RefSeq" id="WP_175545357.1">
    <property type="nucleotide sequence ID" value="NZ_FOEP01000014.1"/>
</dbReference>
<proteinExistence type="inferred from homology"/>
<dbReference type="Pfam" id="PF02685">
    <property type="entry name" value="Glucokinase"/>
    <property type="match status" value="1"/>
</dbReference>
<dbReference type="GO" id="GO:0005829">
    <property type="term" value="C:cytosol"/>
    <property type="evidence" value="ECO:0007669"/>
    <property type="project" value="TreeGrafter"/>
</dbReference>
<evidence type="ECO:0000256" key="2">
    <source>
        <dbReference type="ARBA" id="ARBA00022777"/>
    </source>
</evidence>
<protein>
    <submittedName>
        <fullName evidence="4">Glucokinase</fullName>
    </submittedName>
</protein>
<dbReference type="Proteomes" id="UP000198634">
    <property type="component" value="Unassembled WGS sequence"/>
</dbReference>
<organism evidence="4 5">
    <name type="scientific">Thalassovita taeanensis</name>
    <dbReference type="NCBI Taxonomy" id="657014"/>
    <lineage>
        <taxon>Bacteria</taxon>
        <taxon>Pseudomonadati</taxon>
        <taxon>Pseudomonadota</taxon>
        <taxon>Alphaproteobacteria</taxon>
        <taxon>Rhodobacterales</taxon>
        <taxon>Roseobacteraceae</taxon>
        <taxon>Thalassovita</taxon>
    </lineage>
</organism>
<dbReference type="STRING" id="657014.SAMN04488092_114101"/>
<gene>
    <name evidence="4" type="ORF">SAMN04488092_114101</name>
</gene>
<dbReference type="GO" id="GO:0005536">
    <property type="term" value="F:D-glucose binding"/>
    <property type="evidence" value="ECO:0007669"/>
    <property type="project" value="InterPro"/>
</dbReference>
<dbReference type="Gene3D" id="3.30.420.40">
    <property type="match status" value="1"/>
</dbReference>
<dbReference type="CDD" id="cd24008">
    <property type="entry name" value="ASKHA_NBD_GLK"/>
    <property type="match status" value="1"/>
</dbReference>
<keyword evidence="2 4" id="KW-0418">Kinase</keyword>
<dbReference type="EMBL" id="FOEP01000014">
    <property type="protein sequence ID" value="SEQ84486.1"/>
    <property type="molecule type" value="Genomic_DNA"/>
</dbReference>
<accession>A0A1H9JCB8</accession>
<dbReference type="GO" id="GO:0006096">
    <property type="term" value="P:glycolytic process"/>
    <property type="evidence" value="ECO:0007669"/>
    <property type="project" value="InterPro"/>
</dbReference>